<dbReference type="PANTHER" id="PTHR42956:SF1">
    <property type="entry name" value="NITROGENASE IRON-MOLYBDENUM COFACTOR BIOSYNTHESIS PROTEIN NIFE"/>
    <property type="match status" value="1"/>
</dbReference>
<evidence type="ECO:0000256" key="2">
    <source>
        <dbReference type="RuleBase" id="RU004021"/>
    </source>
</evidence>
<dbReference type="PANTHER" id="PTHR42956">
    <property type="entry name" value="NITROGENASE IRON-MOLYBDENUM COFACTOR BIOSYNTHESIS PROTEIN NIFE"/>
    <property type="match status" value="1"/>
</dbReference>
<dbReference type="OrthoDB" id="9802175at2"/>
<dbReference type="InterPro" id="IPR000318">
    <property type="entry name" value="Nase_comp1_CS"/>
</dbReference>
<dbReference type="SUPFAM" id="SSF53807">
    <property type="entry name" value="Helical backbone' metal receptor"/>
    <property type="match status" value="1"/>
</dbReference>
<dbReference type="Pfam" id="PF00148">
    <property type="entry name" value="Oxidored_nitro"/>
    <property type="match status" value="1"/>
</dbReference>
<gene>
    <name evidence="4" type="ORF">CDQ84_01045</name>
</gene>
<feature type="domain" description="Nitrogenase/oxidoreductase component 1" evidence="3">
    <location>
        <begin position="12"/>
        <end position="440"/>
    </location>
</feature>
<evidence type="ECO:0000259" key="3">
    <source>
        <dbReference type="Pfam" id="PF00148"/>
    </source>
</evidence>
<dbReference type="AlphaFoldDB" id="A0A2K2FND5"/>
<keyword evidence="1 2" id="KW-0535">Nitrogen fixation</keyword>
<comment type="caution">
    <text evidence="4">The sequence shown here is derived from an EMBL/GenBank/DDBJ whole genome shotgun (WGS) entry which is preliminary data.</text>
</comment>
<dbReference type="Gene3D" id="3.40.50.1980">
    <property type="entry name" value="Nitrogenase molybdenum iron protein domain"/>
    <property type="match status" value="3"/>
</dbReference>
<comment type="similarity">
    <text evidence="2">Belongs to the NifD/NifK/NifE/NifN family.</text>
</comment>
<organism evidence="4 5">
    <name type="scientific">Clostridium thermosuccinogenes</name>
    <dbReference type="NCBI Taxonomy" id="84032"/>
    <lineage>
        <taxon>Bacteria</taxon>
        <taxon>Bacillati</taxon>
        <taxon>Bacillota</taxon>
        <taxon>Clostridia</taxon>
        <taxon>Eubacteriales</taxon>
        <taxon>Clostridiaceae</taxon>
        <taxon>Clostridium</taxon>
    </lineage>
</organism>
<dbReference type="PROSITE" id="PS00699">
    <property type="entry name" value="NITROGENASE_1_1"/>
    <property type="match status" value="1"/>
</dbReference>
<dbReference type="RefSeq" id="WP_103079852.1">
    <property type="nucleotide sequence ID" value="NZ_CP021850.1"/>
</dbReference>
<reference evidence="5" key="1">
    <citation type="submission" date="2017-06" db="EMBL/GenBank/DDBJ databases">
        <title>Investigating the central metabolism of Clostridium thermosuccinogenes.</title>
        <authorList>
            <person name="Koendjbiharie J.G."/>
            <person name="Van Kranenburg R."/>
            <person name="Vriesendorp B."/>
        </authorList>
    </citation>
    <scope>NUCLEOTIDE SEQUENCE [LARGE SCALE GENOMIC DNA]</scope>
    <source>
        <strain evidence="5">DSM 5806</strain>
    </source>
</reference>
<sequence length="446" mass="49232">MSKFVDRPRYTCALGGALATLRAIPRTIPIIHASAGCGHNLQNAINPGAGYLGGGYCGGLSLPSSNVAERDIVFGGEARLREQIGSTLEIMDGDLFLVLTGCMVEMIGDDLDAVVSEFKDSEYPVIAVHTPSFRGNSYTGYELVFDALIRKYIKREPEKTPGMVNVLGIVPAQDVFWKGNLKEIKRLLKKLGLQVNTFFGEGETLEDIRNSAKASLNIVVSDVYGIEAAKKFETVHGIPYINTVFPIGADATAEFLHEVSKALNIDVSLTDAVIEEERRVYYDYLERLADSYNDIGLQRYVMVVGDSNYAPAVTRFLADELGWLPELAVITDCLDEAQKQSLARRFENYESGLSPSVRFDTDTSSVKKYISEIWPWNRNERYYNALNPTVIVGSVYERDLAAEFGFPLLTVSYPVTNRVVLNRAYAGINGALSMVEDLLSILVAGR</sequence>
<keyword evidence="5" id="KW-1185">Reference proteome</keyword>
<dbReference type="Proteomes" id="UP000236151">
    <property type="component" value="Unassembled WGS sequence"/>
</dbReference>
<evidence type="ECO:0000313" key="5">
    <source>
        <dbReference type="Proteomes" id="UP000236151"/>
    </source>
</evidence>
<evidence type="ECO:0000313" key="4">
    <source>
        <dbReference type="EMBL" id="PNU01623.1"/>
    </source>
</evidence>
<name>A0A2K2FND5_9CLOT</name>
<protein>
    <recommendedName>
        <fullName evidence="3">Nitrogenase/oxidoreductase component 1 domain-containing protein</fullName>
    </recommendedName>
</protein>
<dbReference type="EMBL" id="NIOJ01000001">
    <property type="protein sequence ID" value="PNU01623.1"/>
    <property type="molecule type" value="Genomic_DNA"/>
</dbReference>
<dbReference type="GO" id="GO:0016163">
    <property type="term" value="F:nitrogenase activity"/>
    <property type="evidence" value="ECO:0007669"/>
    <property type="project" value="InterPro"/>
</dbReference>
<dbReference type="InterPro" id="IPR049939">
    <property type="entry name" value="NifE-like"/>
</dbReference>
<accession>A0A2K2FND5</accession>
<evidence type="ECO:0000256" key="1">
    <source>
        <dbReference type="ARBA" id="ARBA00023231"/>
    </source>
</evidence>
<dbReference type="KEGG" id="cthd:CDO33_17030"/>
<proteinExistence type="inferred from homology"/>
<dbReference type="InterPro" id="IPR000510">
    <property type="entry name" value="Nase/OxRdtase_comp1"/>
</dbReference>